<evidence type="ECO:0000313" key="9">
    <source>
        <dbReference type="Proteomes" id="UP001443914"/>
    </source>
</evidence>
<dbReference type="GO" id="GO:0009055">
    <property type="term" value="F:electron transfer activity"/>
    <property type="evidence" value="ECO:0007669"/>
    <property type="project" value="InterPro"/>
</dbReference>
<dbReference type="Proteomes" id="UP001443914">
    <property type="component" value="Unassembled WGS sequence"/>
</dbReference>
<keyword evidence="1" id="KW-0479">Metal-binding</keyword>
<dbReference type="FunFam" id="2.60.40.420:FF:000034">
    <property type="entry name" value="Cupredoxin superfamily protein"/>
    <property type="match status" value="1"/>
</dbReference>
<name>A0AAW1JPE7_SAPOF</name>
<sequence length="180" mass="18881">MSGGRSMSTVVVVAATAVMLLQVVMAKTLTVGDATGWKIPSSPDFYSSWAAKQSFAVDDILEFKFTKSAHTVAQVTSKDAYESCDVKLDPDAKIYDSTAEVSLAKEGTYYFFCTVGSHCKNGQKLSITVPSTALPDASPSPPPPTSSPTPTGNSAPGISAFPVTFMATIVSLTVLARVIT</sequence>
<protein>
    <recommendedName>
        <fullName evidence="7">Phytocyanin domain-containing protein</fullName>
    </recommendedName>
</protein>
<evidence type="ECO:0000256" key="1">
    <source>
        <dbReference type="ARBA" id="ARBA00022723"/>
    </source>
</evidence>
<feature type="chain" id="PRO_5043519800" description="Phytocyanin domain-containing protein" evidence="6">
    <location>
        <begin position="27"/>
        <end position="180"/>
    </location>
</feature>
<comment type="caution">
    <text evidence="8">The sequence shown here is derived from an EMBL/GenBank/DDBJ whole genome shotgun (WGS) entry which is preliminary data.</text>
</comment>
<dbReference type="InterPro" id="IPR028871">
    <property type="entry name" value="BlueCu_1_BS"/>
</dbReference>
<dbReference type="InterPro" id="IPR008972">
    <property type="entry name" value="Cupredoxin"/>
</dbReference>
<dbReference type="InterPro" id="IPR003245">
    <property type="entry name" value="Phytocyanin_dom"/>
</dbReference>
<feature type="compositionally biased region" description="Pro residues" evidence="5">
    <location>
        <begin position="138"/>
        <end position="147"/>
    </location>
</feature>
<evidence type="ECO:0000256" key="2">
    <source>
        <dbReference type="ARBA" id="ARBA00023008"/>
    </source>
</evidence>
<dbReference type="Pfam" id="PF02298">
    <property type="entry name" value="Cu_bind_like"/>
    <property type="match status" value="1"/>
</dbReference>
<keyword evidence="2" id="KW-0186">Copper</keyword>
<evidence type="ECO:0000256" key="4">
    <source>
        <dbReference type="ARBA" id="ARBA00023180"/>
    </source>
</evidence>
<dbReference type="SUPFAM" id="SSF49503">
    <property type="entry name" value="Cupredoxins"/>
    <property type="match status" value="1"/>
</dbReference>
<evidence type="ECO:0000256" key="3">
    <source>
        <dbReference type="ARBA" id="ARBA00023157"/>
    </source>
</evidence>
<feature type="signal peptide" evidence="6">
    <location>
        <begin position="1"/>
        <end position="26"/>
    </location>
</feature>
<dbReference type="GO" id="GO:0046872">
    <property type="term" value="F:metal ion binding"/>
    <property type="evidence" value="ECO:0007669"/>
    <property type="project" value="UniProtKB-KW"/>
</dbReference>
<dbReference type="PANTHER" id="PTHR33021:SF496">
    <property type="entry name" value="OS08G0482700 PROTEIN"/>
    <property type="match status" value="1"/>
</dbReference>
<dbReference type="PANTHER" id="PTHR33021">
    <property type="entry name" value="BLUE COPPER PROTEIN"/>
    <property type="match status" value="1"/>
</dbReference>
<evidence type="ECO:0000256" key="6">
    <source>
        <dbReference type="SAM" id="SignalP"/>
    </source>
</evidence>
<feature type="region of interest" description="Disordered" evidence="5">
    <location>
        <begin position="130"/>
        <end position="154"/>
    </location>
</feature>
<keyword evidence="9" id="KW-1185">Reference proteome</keyword>
<dbReference type="AlphaFoldDB" id="A0AAW1JPE7"/>
<feature type="domain" description="Phytocyanin" evidence="7">
    <location>
        <begin position="27"/>
        <end position="131"/>
    </location>
</feature>
<keyword evidence="4" id="KW-0325">Glycoprotein</keyword>
<dbReference type="EMBL" id="JBDFQZ010000007">
    <property type="protein sequence ID" value="KAK9706185.1"/>
    <property type="molecule type" value="Genomic_DNA"/>
</dbReference>
<accession>A0AAW1JPE7</accession>
<keyword evidence="3" id="KW-1015">Disulfide bond</keyword>
<evidence type="ECO:0000256" key="5">
    <source>
        <dbReference type="SAM" id="MobiDB-lite"/>
    </source>
</evidence>
<keyword evidence="6" id="KW-0732">Signal</keyword>
<organism evidence="8 9">
    <name type="scientific">Saponaria officinalis</name>
    <name type="common">Common soapwort</name>
    <name type="synonym">Lychnis saponaria</name>
    <dbReference type="NCBI Taxonomy" id="3572"/>
    <lineage>
        <taxon>Eukaryota</taxon>
        <taxon>Viridiplantae</taxon>
        <taxon>Streptophyta</taxon>
        <taxon>Embryophyta</taxon>
        <taxon>Tracheophyta</taxon>
        <taxon>Spermatophyta</taxon>
        <taxon>Magnoliopsida</taxon>
        <taxon>eudicotyledons</taxon>
        <taxon>Gunneridae</taxon>
        <taxon>Pentapetalae</taxon>
        <taxon>Caryophyllales</taxon>
        <taxon>Caryophyllaceae</taxon>
        <taxon>Caryophylleae</taxon>
        <taxon>Saponaria</taxon>
    </lineage>
</organism>
<dbReference type="PROSITE" id="PS00196">
    <property type="entry name" value="COPPER_BLUE"/>
    <property type="match status" value="1"/>
</dbReference>
<dbReference type="InterPro" id="IPR039391">
    <property type="entry name" value="Phytocyanin-like"/>
</dbReference>
<gene>
    <name evidence="8" type="ORF">RND81_07G109500</name>
</gene>
<reference evidence="8" key="1">
    <citation type="submission" date="2024-03" db="EMBL/GenBank/DDBJ databases">
        <title>WGS assembly of Saponaria officinalis var. Norfolk2.</title>
        <authorList>
            <person name="Jenkins J."/>
            <person name="Shu S."/>
            <person name="Grimwood J."/>
            <person name="Barry K."/>
            <person name="Goodstein D."/>
            <person name="Schmutz J."/>
            <person name="Leebens-Mack J."/>
            <person name="Osbourn A."/>
        </authorList>
    </citation>
    <scope>NUCLEOTIDE SEQUENCE [LARGE SCALE GENOMIC DNA]</scope>
    <source>
        <strain evidence="8">JIC</strain>
    </source>
</reference>
<dbReference type="PROSITE" id="PS51485">
    <property type="entry name" value="PHYTOCYANIN"/>
    <property type="match status" value="1"/>
</dbReference>
<evidence type="ECO:0000259" key="7">
    <source>
        <dbReference type="PROSITE" id="PS51485"/>
    </source>
</evidence>
<dbReference type="Gene3D" id="2.60.40.420">
    <property type="entry name" value="Cupredoxins - blue copper proteins"/>
    <property type="match status" value="1"/>
</dbReference>
<proteinExistence type="predicted"/>
<evidence type="ECO:0000313" key="8">
    <source>
        <dbReference type="EMBL" id="KAK9706185.1"/>
    </source>
</evidence>
<dbReference type="GO" id="GO:0005886">
    <property type="term" value="C:plasma membrane"/>
    <property type="evidence" value="ECO:0007669"/>
    <property type="project" value="TreeGrafter"/>
</dbReference>